<dbReference type="InterPro" id="IPR021731">
    <property type="entry name" value="AMIN_dom"/>
</dbReference>
<dbReference type="GO" id="GO:0015891">
    <property type="term" value="P:siderophore transport"/>
    <property type="evidence" value="ECO:0007669"/>
    <property type="project" value="InterPro"/>
</dbReference>
<dbReference type="InterPro" id="IPR010105">
    <property type="entry name" value="TonB_sidphr_rcpt"/>
</dbReference>
<dbReference type="PANTHER" id="PTHR32552">
    <property type="entry name" value="FERRICHROME IRON RECEPTOR-RELATED"/>
    <property type="match status" value="1"/>
</dbReference>
<accession>P72599</accession>
<dbReference type="Gene3D" id="2.170.130.10">
    <property type="entry name" value="TonB-dependent receptor, plug domain"/>
    <property type="match status" value="1"/>
</dbReference>
<feature type="domain" description="TonB-dependent receptor-like beta-barrel" evidence="15">
    <location>
        <begin position="396"/>
        <end position="830"/>
    </location>
</feature>
<dbReference type="InterPro" id="IPR000531">
    <property type="entry name" value="Beta-barrel_TonB"/>
</dbReference>
<dbReference type="SUPFAM" id="SSF56935">
    <property type="entry name" value="Porins"/>
    <property type="match status" value="1"/>
</dbReference>
<keyword evidence="12 13" id="KW-0998">Cell outer membrane</keyword>
<dbReference type="InParanoid" id="P72599"/>
<evidence type="ECO:0000256" key="7">
    <source>
        <dbReference type="ARBA" id="ARBA00022729"/>
    </source>
</evidence>
<keyword evidence="9" id="KW-0406">Ion transport</keyword>
<dbReference type="EMBL" id="BA000022">
    <property type="protein sequence ID" value="BAA16599.1"/>
    <property type="molecule type" value="Genomic_DNA"/>
</dbReference>
<evidence type="ECO:0000256" key="11">
    <source>
        <dbReference type="ARBA" id="ARBA00023136"/>
    </source>
</evidence>
<dbReference type="NCBIfam" id="TIGR01783">
    <property type="entry name" value="TonB-siderophor"/>
    <property type="match status" value="1"/>
</dbReference>
<dbReference type="STRING" id="1148.gene:10497454"/>
<keyword evidence="7" id="KW-0732">Signal</keyword>
<dbReference type="PANTHER" id="PTHR32552:SF68">
    <property type="entry name" value="FERRICHROME OUTER MEMBRANE TRANSPORTER_PHAGE RECEPTOR"/>
    <property type="match status" value="1"/>
</dbReference>
<feature type="domain" description="AMIN" evidence="17">
    <location>
        <begin position="78"/>
        <end position="174"/>
    </location>
</feature>
<feature type="domain" description="TonB-dependent receptor plug" evidence="16">
    <location>
        <begin position="218"/>
        <end position="321"/>
    </location>
</feature>
<keyword evidence="5" id="KW-0410">Iron transport</keyword>
<evidence type="ECO:0000256" key="12">
    <source>
        <dbReference type="ARBA" id="ARBA00023237"/>
    </source>
</evidence>
<evidence type="ECO:0000256" key="1">
    <source>
        <dbReference type="ARBA" id="ARBA00004571"/>
    </source>
</evidence>
<dbReference type="CDD" id="cd01347">
    <property type="entry name" value="ligand_gated_channel"/>
    <property type="match status" value="1"/>
</dbReference>
<evidence type="ECO:0000259" key="16">
    <source>
        <dbReference type="Pfam" id="PF07715"/>
    </source>
</evidence>
<evidence type="ECO:0000313" key="18">
    <source>
        <dbReference type="EMBL" id="BAA16599.1"/>
    </source>
</evidence>
<keyword evidence="19" id="KW-1185">Reference proteome</keyword>
<evidence type="ECO:0000256" key="3">
    <source>
        <dbReference type="ARBA" id="ARBA00022448"/>
    </source>
</evidence>
<evidence type="ECO:0000256" key="10">
    <source>
        <dbReference type="ARBA" id="ARBA00023077"/>
    </source>
</evidence>
<reference evidence="18 19" key="2">
    <citation type="journal article" date="1996" name="DNA Res.">
        <title>Sequence analysis of the genome of the unicellular cyanobacterium Synechocystis sp. strain PCC6803. II. Sequence determination of the entire genome and assignment of potential protein-coding regions.</title>
        <authorList>
            <person name="Kaneko T."/>
            <person name="Sato S."/>
            <person name="Kotani H."/>
            <person name="Tanaka A."/>
            <person name="Asamizu E."/>
            <person name="Nakamura Y."/>
            <person name="Miyajima N."/>
            <person name="Hirosawa M."/>
            <person name="Sugiura M."/>
            <person name="Sasamoto S."/>
            <person name="Kimura T."/>
            <person name="Hosouchi T."/>
            <person name="Matsuno A."/>
            <person name="Muraki A."/>
            <person name="Nakazaki N."/>
            <person name="Naruo K."/>
            <person name="Okumura S."/>
            <person name="Shimpo S."/>
            <person name="Takeuchi C."/>
            <person name="Wada T."/>
            <person name="Watanabe A."/>
            <person name="Yamada M."/>
            <person name="Yasuda M."/>
            <person name="Tabata S."/>
        </authorList>
    </citation>
    <scope>NUCLEOTIDE SEQUENCE [LARGE SCALE GENOMIC DNA]</scope>
    <source>
        <strain evidence="19">ATCC 27184 / PCC 6803 / Kazusa</strain>
    </source>
</reference>
<dbReference type="EnsemblBacteria" id="BAA16599">
    <property type="protein sequence ID" value="BAA16599"/>
    <property type="gene ID" value="BAA16599"/>
</dbReference>
<keyword evidence="6 13" id="KW-0812">Transmembrane</keyword>
<keyword evidence="10 14" id="KW-0798">TonB box</keyword>
<sequence>MWGAQKMIKILEQTSLAVLIGLTALHSGVALGSVGESNLSEKEKLEDQELQNEYKANVKIENWQQQISQAQIKEVIQIELKDTQTGIELILKTADQSQLIPLIISEDNILIIDILDAVLRLPDGENFIVENPSEQISQITAVQTSSNSLRITVTGNGTVPAAQVIPSSENLILSLTPPINTVESEEEIEIVATREEEAAVQEFFVPNTSVATGTDTPIMDTPFSAQVVSEEVIRSQQAITLEDVLTNVSSVTFGGTTGGRETIFGIRGFGNQFSDTVPILRDGFRLYGGFQGITEVSHLQQVEVLKGPSSILYGQIEPGGVINLNSKKPLNEPFAEVEVQLGNQGLVRPRFDISGGLNPSGNLRYRLNGVYSNEASFRDFNQPLERFAYAPIVTYAITDDTDLSLAVEYINDTNPADFGLSSFGDGVAPVPRSRVINDPSDIVNKNFISAGYNLEHRFNENWKLRNAFRYMSYNYDYNVIALPTIVNGPTVTRFFADQDGQQGSYSFYTNAVGKFSTGSVKHELLAGIDYNWSEESILTLFGGPTSINVFDPDYNAIPKPNRSDLPLFGDTFTSSNRLGIYLQDQVSLLENLILVAGLRYDTITQNTNNLQTDFNQGGNTQQTDSAVTPRIGLLYRPIPEISFFSNYSQSFTPNSGIDISGNPLEPERGEGFEIGVKAELFEQQLLTTLTYFNISKNNVAVSDPVNPLFLSTIGTQQSQGIELDIVGEILPGWKIIGNYSYINAKVTEDTDPNFVDNRLFGIPYNMANLWTTYEIQSGALQGLGFGIGFNYVGDRFGDLANTYTVGDYIIGNAAIFYQRDKYRVALNLRNFTNANYVRAVSGNQTGIEPGEPFIIIGSFSVQF</sequence>
<evidence type="ECO:0000256" key="5">
    <source>
        <dbReference type="ARBA" id="ARBA00022496"/>
    </source>
</evidence>
<evidence type="ECO:0000259" key="15">
    <source>
        <dbReference type="Pfam" id="PF00593"/>
    </source>
</evidence>
<dbReference type="GO" id="GO:0038023">
    <property type="term" value="F:signaling receptor activity"/>
    <property type="evidence" value="ECO:0007669"/>
    <property type="project" value="InterPro"/>
</dbReference>
<evidence type="ECO:0000256" key="4">
    <source>
        <dbReference type="ARBA" id="ARBA00022452"/>
    </source>
</evidence>
<dbReference type="eggNOG" id="COG4774">
    <property type="taxonomic scope" value="Bacteria"/>
</dbReference>
<comment type="similarity">
    <text evidence="2 13 14">Belongs to the TonB-dependent receptor family.</text>
</comment>
<dbReference type="InterPro" id="IPR012910">
    <property type="entry name" value="Plug_dom"/>
</dbReference>
<dbReference type="AlphaFoldDB" id="P72599"/>
<dbReference type="KEGG" id="syn:sll1409"/>
<proteinExistence type="inferred from homology"/>
<comment type="subcellular location">
    <subcellularLocation>
        <location evidence="1 13">Cell outer membrane</location>
        <topology evidence="1 13">Multi-pass membrane protein</topology>
    </subcellularLocation>
</comment>
<dbReference type="Gene3D" id="2.40.170.20">
    <property type="entry name" value="TonB-dependent receptor, beta-barrel domain"/>
    <property type="match status" value="1"/>
</dbReference>
<dbReference type="Pfam" id="PF07715">
    <property type="entry name" value="Plug"/>
    <property type="match status" value="1"/>
</dbReference>
<keyword evidence="8" id="KW-0408">Iron</keyword>
<reference evidence="18 19" key="1">
    <citation type="journal article" date="1995" name="DNA Res.">
        <title>Sequence analysis of the genome of the unicellular cyanobacterium Synechocystis sp. strain PCC6803. I. Sequence features in the 1 Mb region from map positions 64% to 92% of the genome.</title>
        <authorList>
            <person name="Kaneko T."/>
            <person name="Tanaka A."/>
            <person name="Sato S."/>
            <person name="Kotani H."/>
            <person name="Sazuka T."/>
            <person name="Miyajima N."/>
            <person name="Sugiura M."/>
            <person name="Tabata S."/>
        </authorList>
    </citation>
    <scope>NUCLEOTIDE SEQUENCE [LARGE SCALE GENOMIC DNA]</scope>
    <source>
        <strain evidence="19">ATCC 27184 / PCC 6803 / Kazusa</strain>
    </source>
</reference>
<name>P72599_SYNY3</name>
<dbReference type="Pfam" id="PF11741">
    <property type="entry name" value="AMIN"/>
    <property type="match status" value="1"/>
</dbReference>
<dbReference type="PhylomeDB" id="P72599"/>
<dbReference type="GO" id="GO:0015343">
    <property type="term" value="F:siderophore-iron transmembrane transporter activity"/>
    <property type="evidence" value="ECO:0007669"/>
    <property type="project" value="InterPro"/>
</dbReference>
<dbReference type="PROSITE" id="PS52016">
    <property type="entry name" value="TONB_DEPENDENT_REC_3"/>
    <property type="match status" value="1"/>
</dbReference>
<dbReference type="PIR" id="S74447">
    <property type="entry name" value="S74447"/>
</dbReference>
<dbReference type="Proteomes" id="UP000001425">
    <property type="component" value="Chromosome"/>
</dbReference>
<gene>
    <name evidence="18" type="primary">fhuA</name>
</gene>
<dbReference type="FunFam" id="2.170.130.10:FF:000001">
    <property type="entry name" value="Catecholate siderophore TonB-dependent receptor"/>
    <property type="match status" value="1"/>
</dbReference>
<evidence type="ECO:0000256" key="14">
    <source>
        <dbReference type="RuleBase" id="RU003357"/>
    </source>
</evidence>
<evidence type="ECO:0000256" key="13">
    <source>
        <dbReference type="PROSITE-ProRule" id="PRU01360"/>
    </source>
</evidence>
<dbReference type="GO" id="GO:0009279">
    <property type="term" value="C:cell outer membrane"/>
    <property type="evidence" value="ECO:0007669"/>
    <property type="project" value="UniProtKB-SubCell"/>
</dbReference>
<evidence type="ECO:0000256" key="9">
    <source>
        <dbReference type="ARBA" id="ARBA00023065"/>
    </source>
</evidence>
<organism evidence="18 19">
    <name type="scientific">Synechocystis sp. (strain ATCC 27184 / PCC 6803 / Kazusa)</name>
    <dbReference type="NCBI Taxonomy" id="1111708"/>
    <lineage>
        <taxon>Bacteria</taxon>
        <taxon>Bacillati</taxon>
        <taxon>Cyanobacteriota</taxon>
        <taxon>Cyanophyceae</taxon>
        <taxon>Synechococcales</taxon>
        <taxon>Merismopediaceae</taxon>
        <taxon>Synechocystis</taxon>
    </lineage>
</organism>
<evidence type="ECO:0000256" key="6">
    <source>
        <dbReference type="ARBA" id="ARBA00022692"/>
    </source>
</evidence>
<keyword evidence="4 13" id="KW-1134">Transmembrane beta strand</keyword>
<evidence type="ECO:0000256" key="8">
    <source>
        <dbReference type="ARBA" id="ARBA00023004"/>
    </source>
</evidence>
<dbReference type="PaxDb" id="1148-1651671"/>
<evidence type="ECO:0000313" key="19">
    <source>
        <dbReference type="Proteomes" id="UP000001425"/>
    </source>
</evidence>
<keyword evidence="11 13" id="KW-0472">Membrane</keyword>
<keyword evidence="3 13" id="KW-0813">Transport</keyword>
<keyword evidence="18" id="KW-0675">Receptor</keyword>
<evidence type="ECO:0000259" key="17">
    <source>
        <dbReference type="Pfam" id="PF11741"/>
    </source>
</evidence>
<dbReference type="Pfam" id="PF00593">
    <property type="entry name" value="TonB_dep_Rec_b-barrel"/>
    <property type="match status" value="1"/>
</dbReference>
<dbReference type="InterPro" id="IPR039426">
    <property type="entry name" value="TonB-dep_rcpt-like"/>
</dbReference>
<evidence type="ECO:0000256" key="2">
    <source>
        <dbReference type="ARBA" id="ARBA00009810"/>
    </source>
</evidence>
<dbReference type="InterPro" id="IPR037066">
    <property type="entry name" value="Plug_dom_sf"/>
</dbReference>
<dbReference type="InterPro" id="IPR036942">
    <property type="entry name" value="Beta-barrel_TonB_sf"/>
</dbReference>
<dbReference type="FunFam" id="2.40.170.20:FF:000005">
    <property type="entry name" value="TonB-dependent siderophore receptor"/>
    <property type="match status" value="1"/>
</dbReference>
<protein>
    <submittedName>
        <fullName evidence="18">Ferrichrome-iron receptor</fullName>
    </submittedName>
</protein>